<sequence>MSGLDYQIEHNLLSHAYIFESPNDKYNLEYSKEFASKIFEDKGIYIENNLNPDLYIINKENDIIDIESIRAMIKDIAHKPENKLIKIYIVHNAHNMRTEGSNAILKTVEELKEYNIVIFTTTNRNLLLPTIRSRSQIINLNAKKIKRDVDYDKLSKIIAEVYRGNIGYYYQNKSFFENYKNDRFTIVDACIDIFQEIVNYKYNKNLIIEDVNFNIRKLESISLDNLEEIINLLYTIKTGFKNNINYELALEELIYSIYKGGQI</sequence>
<gene>
    <name evidence="1" type="ORF">DXA39_08080</name>
</gene>
<dbReference type="SUPFAM" id="SSF52540">
    <property type="entry name" value="P-loop containing nucleoside triphosphate hydrolases"/>
    <property type="match status" value="1"/>
</dbReference>
<dbReference type="Pfam" id="PF13177">
    <property type="entry name" value="DNA_pol3_delta2"/>
    <property type="match status" value="1"/>
</dbReference>
<dbReference type="Proteomes" id="UP000261011">
    <property type="component" value="Unassembled WGS sequence"/>
</dbReference>
<reference evidence="1 2" key="1">
    <citation type="submission" date="2018-08" db="EMBL/GenBank/DDBJ databases">
        <title>A genome reference for cultivated species of the human gut microbiota.</title>
        <authorList>
            <person name="Zou Y."/>
            <person name="Xue W."/>
            <person name="Luo G."/>
        </authorList>
    </citation>
    <scope>NUCLEOTIDE SEQUENCE [LARGE SCALE GENOMIC DNA]</scope>
    <source>
        <strain evidence="1 2">OF01-3</strain>
    </source>
</reference>
<dbReference type="AlphaFoldDB" id="A0A3E2TFQ2"/>
<dbReference type="GO" id="GO:0006261">
    <property type="term" value="P:DNA-templated DNA replication"/>
    <property type="evidence" value="ECO:0007669"/>
    <property type="project" value="TreeGrafter"/>
</dbReference>
<accession>A0A3E2TFQ2</accession>
<organism evidence="1 2">
    <name type="scientific">Anaerococcus nagyae</name>
    <dbReference type="NCBI Taxonomy" id="1755241"/>
    <lineage>
        <taxon>Bacteria</taxon>
        <taxon>Bacillati</taxon>
        <taxon>Bacillota</taxon>
        <taxon>Tissierellia</taxon>
        <taxon>Tissierellales</taxon>
        <taxon>Peptoniphilaceae</taxon>
        <taxon>Anaerococcus</taxon>
    </lineage>
</organism>
<dbReference type="RefSeq" id="WP_117522209.1">
    <property type="nucleotide sequence ID" value="NZ_JAGGLS010000008.1"/>
</dbReference>
<proteinExistence type="predicted"/>
<dbReference type="PANTHER" id="PTHR11669">
    <property type="entry name" value="REPLICATION FACTOR C / DNA POLYMERASE III GAMMA-TAU SUBUNIT"/>
    <property type="match status" value="1"/>
</dbReference>
<dbReference type="InterPro" id="IPR050238">
    <property type="entry name" value="DNA_Rep/Repair_Clamp_Loader"/>
</dbReference>
<dbReference type="OrthoDB" id="9810148at2"/>
<protein>
    <submittedName>
        <fullName evidence="1">DNA polymerase III subunit delta</fullName>
    </submittedName>
</protein>
<evidence type="ECO:0000313" key="2">
    <source>
        <dbReference type="Proteomes" id="UP000261011"/>
    </source>
</evidence>
<comment type="caution">
    <text evidence="1">The sequence shown here is derived from an EMBL/GenBank/DDBJ whole genome shotgun (WGS) entry which is preliminary data.</text>
</comment>
<dbReference type="EMBL" id="QVEU01000009">
    <property type="protein sequence ID" value="RGB74713.1"/>
    <property type="molecule type" value="Genomic_DNA"/>
</dbReference>
<evidence type="ECO:0000313" key="1">
    <source>
        <dbReference type="EMBL" id="RGB74713.1"/>
    </source>
</evidence>
<dbReference type="PANTHER" id="PTHR11669:SF8">
    <property type="entry name" value="DNA POLYMERASE III SUBUNIT DELTA"/>
    <property type="match status" value="1"/>
</dbReference>
<name>A0A3E2TFQ2_9FIRM</name>
<dbReference type="InterPro" id="IPR027417">
    <property type="entry name" value="P-loop_NTPase"/>
</dbReference>
<dbReference type="Gene3D" id="3.40.50.300">
    <property type="entry name" value="P-loop containing nucleotide triphosphate hydrolases"/>
    <property type="match status" value="1"/>
</dbReference>
<keyword evidence="2" id="KW-1185">Reference proteome</keyword>